<keyword evidence="4" id="KW-1185">Reference proteome</keyword>
<dbReference type="Pfam" id="PF14397">
    <property type="entry name" value="ATPgrasp_ST"/>
    <property type="match status" value="1"/>
</dbReference>
<evidence type="ECO:0000313" key="4">
    <source>
        <dbReference type="Proteomes" id="UP000193061"/>
    </source>
</evidence>
<proteinExistence type="predicted"/>
<feature type="domain" description="Alpha-L-glutamate ligase-related protein ATP-grasp" evidence="2">
    <location>
        <begin position="57"/>
        <end position="337"/>
    </location>
</feature>
<accession>A0A1X6ZIY0</accession>
<gene>
    <name evidence="3" type="ORF">ROA7450_02640</name>
</gene>
<organism evidence="3 4">
    <name type="scientific">Roseovarius albus</name>
    <dbReference type="NCBI Taxonomy" id="1247867"/>
    <lineage>
        <taxon>Bacteria</taxon>
        <taxon>Pseudomonadati</taxon>
        <taxon>Pseudomonadota</taxon>
        <taxon>Alphaproteobacteria</taxon>
        <taxon>Rhodobacterales</taxon>
        <taxon>Roseobacteraceae</taxon>
        <taxon>Roseovarius</taxon>
    </lineage>
</organism>
<evidence type="ECO:0000259" key="2">
    <source>
        <dbReference type="Pfam" id="PF14397"/>
    </source>
</evidence>
<reference evidence="3 4" key="1">
    <citation type="submission" date="2017-03" db="EMBL/GenBank/DDBJ databases">
        <authorList>
            <person name="Afonso C.L."/>
            <person name="Miller P.J."/>
            <person name="Scott M.A."/>
            <person name="Spackman E."/>
            <person name="Goraichik I."/>
            <person name="Dimitrov K.M."/>
            <person name="Suarez D.L."/>
            <person name="Swayne D.E."/>
        </authorList>
    </citation>
    <scope>NUCLEOTIDE SEQUENCE [LARGE SCALE GENOMIC DNA]</scope>
    <source>
        <strain evidence="3 4">CECT 7450</strain>
    </source>
</reference>
<dbReference type="InterPro" id="IPR039523">
    <property type="entry name" value="RimK-rel_E_lig_ATP-grasp"/>
</dbReference>
<dbReference type="RefSeq" id="WP_085806270.1">
    <property type="nucleotide sequence ID" value="NZ_FWFX01000008.1"/>
</dbReference>
<evidence type="ECO:0000313" key="3">
    <source>
        <dbReference type="EMBL" id="SLN52505.1"/>
    </source>
</evidence>
<dbReference type="AlphaFoldDB" id="A0A1X6ZIY0"/>
<dbReference type="Proteomes" id="UP000193061">
    <property type="component" value="Unassembled WGS sequence"/>
</dbReference>
<sequence>MDSIKDALKYQQIRDAGFDDKEITFFDLMGKPEDEICSYLPSFFYHSNILHTVNGAQREILCDKIATHHFLNAIDVATPTMVGVWHPIFGVTGDGRPMTTVAQFTSELENLLSGRAQLDLIFKPRDGGGGNDIFAATFVKTSGGKVAALIDNQPQSMDQFFAGLPKEPYSIAGKPSQGWVVQVKVEQHPDMGRFNESSLNTLRIGTYITKPQNGTGNAPEVLLDYACLRVGRAGANSDNWSTGGVMIRIDLETGRLGRGRFAPEYGGAFLEEHPDNNLHFSGLVLPYWDEAKQLCLRLAKALPSVRSVGWDVAITKEGPLIIEGNCPWGIFNPQANDVGYFTPERRARYAASGDPMPARQLPKKRALPGQSKRSWTMYKLRNKLGL</sequence>
<evidence type="ECO:0000256" key="1">
    <source>
        <dbReference type="SAM" id="MobiDB-lite"/>
    </source>
</evidence>
<feature type="region of interest" description="Disordered" evidence="1">
    <location>
        <begin position="351"/>
        <end position="370"/>
    </location>
</feature>
<dbReference type="OrthoDB" id="8736147at2"/>
<dbReference type="SUPFAM" id="SSF56059">
    <property type="entry name" value="Glutathione synthetase ATP-binding domain-like"/>
    <property type="match status" value="1"/>
</dbReference>
<name>A0A1X6ZIY0_9RHOB</name>
<dbReference type="Gene3D" id="3.30.470.20">
    <property type="entry name" value="ATP-grasp fold, B domain"/>
    <property type="match status" value="1"/>
</dbReference>
<protein>
    <recommendedName>
        <fullName evidence="2">Alpha-L-glutamate ligase-related protein ATP-grasp domain-containing protein</fullName>
    </recommendedName>
</protein>
<dbReference type="EMBL" id="FWFX01000008">
    <property type="protein sequence ID" value="SLN52505.1"/>
    <property type="molecule type" value="Genomic_DNA"/>
</dbReference>